<evidence type="ECO:0000256" key="2">
    <source>
        <dbReference type="ARBA" id="ARBA00022723"/>
    </source>
</evidence>
<dbReference type="Proteomes" id="UP000838763">
    <property type="component" value="Unassembled WGS sequence"/>
</dbReference>
<keyword evidence="7" id="KW-1185">Reference proteome</keyword>
<name>A0A9P1H1N5_9PEZI</name>
<comment type="subcellular location">
    <subcellularLocation>
        <location evidence="1">Nucleus</location>
    </subcellularLocation>
</comment>
<dbReference type="GO" id="GO:0000981">
    <property type="term" value="F:DNA-binding transcription factor activity, RNA polymerase II-specific"/>
    <property type="evidence" value="ECO:0007669"/>
    <property type="project" value="InterPro"/>
</dbReference>
<evidence type="ECO:0000313" key="6">
    <source>
        <dbReference type="EMBL" id="CAI4214258.1"/>
    </source>
</evidence>
<evidence type="ECO:0000313" key="7">
    <source>
        <dbReference type="Proteomes" id="UP000838763"/>
    </source>
</evidence>
<dbReference type="InterPro" id="IPR050815">
    <property type="entry name" value="TF_fung"/>
</dbReference>
<keyword evidence="5" id="KW-0539">Nucleus</keyword>
<evidence type="ECO:0000256" key="3">
    <source>
        <dbReference type="ARBA" id="ARBA00023015"/>
    </source>
</evidence>
<protein>
    <submittedName>
        <fullName evidence="6">Uncharacterized protein</fullName>
    </submittedName>
</protein>
<comment type="caution">
    <text evidence="6">The sequence shown here is derived from an EMBL/GenBank/DDBJ whole genome shotgun (WGS) entry which is preliminary data.</text>
</comment>
<dbReference type="GO" id="GO:0005634">
    <property type="term" value="C:nucleus"/>
    <property type="evidence" value="ECO:0007669"/>
    <property type="project" value="UniProtKB-SubCell"/>
</dbReference>
<reference evidence="6" key="1">
    <citation type="submission" date="2022-11" db="EMBL/GenBank/DDBJ databases">
        <authorList>
            <person name="Scott C."/>
            <person name="Bruce N."/>
        </authorList>
    </citation>
    <scope>NUCLEOTIDE SEQUENCE</scope>
</reference>
<gene>
    <name evidence="6" type="ORF">PPNO1_LOCUS3989</name>
</gene>
<dbReference type="PANTHER" id="PTHR47338">
    <property type="entry name" value="ZN(II)2CYS6 TRANSCRIPTION FACTOR (EUROFUNG)-RELATED"/>
    <property type="match status" value="1"/>
</dbReference>
<dbReference type="OrthoDB" id="10261408at2759"/>
<keyword evidence="3" id="KW-0805">Transcription regulation</keyword>
<evidence type="ECO:0000256" key="4">
    <source>
        <dbReference type="ARBA" id="ARBA00023163"/>
    </source>
</evidence>
<sequence length="362" mass="41415">MEAVEIIPRVFPDLSFIHVADFIHQLRTSRKRIVVLKLASILALAARISPSLLADPKRSRCLSQQLSAYTQQNLWPGLVQEPDTDTMHCLLLTAQYEWGDGNGFAAWMYSGRPSSLDRASLKINLPCTDDEFDLGVPAANPLTYSQLLSTNAESLGRKFTIADHSAVIVRSGDIWFRACKWVAEGGRRKSSVVNSCPWETDSEWHQIKTEIFEWRRMLDSSIKYPQTPVAVYVRRRQAESFAFINLIHYLSILMIYREYLPFVPKDRNEVICGPIQPPLLLRQAPQGWWQEYYDILFDSSTRITQIITELEDAHISLLTPHTGYCVFSAASMNVYRSAFPWADPGNARRPDATELKRRDLDF</sequence>
<dbReference type="AlphaFoldDB" id="A0A9P1H1N5"/>
<dbReference type="GO" id="GO:0046872">
    <property type="term" value="F:metal ion binding"/>
    <property type="evidence" value="ECO:0007669"/>
    <property type="project" value="UniProtKB-KW"/>
</dbReference>
<organism evidence="6 7">
    <name type="scientific">Parascedosporium putredinis</name>
    <dbReference type="NCBI Taxonomy" id="1442378"/>
    <lineage>
        <taxon>Eukaryota</taxon>
        <taxon>Fungi</taxon>
        <taxon>Dikarya</taxon>
        <taxon>Ascomycota</taxon>
        <taxon>Pezizomycotina</taxon>
        <taxon>Sordariomycetes</taxon>
        <taxon>Hypocreomycetidae</taxon>
        <taxon>Microascales</taxon>
        <taxon>Microascaceae</taxon>
        <taxon>Parascedosporium</taxon>
    </lineage>
</organism>
<evidence type="ECO:0000256" key="1">
    <source>
        <dbReference type="ARBA" id="ARBA00004123"/>
    </source>
</evidence>
<keyword evidence="2" id="KW-0479">Metal-binding</keyword>
<evidence type="ECO:0000256" key="5">
    <source>
        <dbReference type="ARBA" id="ARBA00023242"/>
    </source>
</evidence>
<dbReference type="PANTHER" id="PTHR47338:SF5">
    <property type="entry name" value="ZN(II)2CYS6 TRANSCRIPTION FACTOR (EUROFUNG)"/>
    <property type="match status" value="1"/>
</dbReference>
<proteinExistence type="predicted"/>
<dbReference type="EMBL" id="CALLCH030000010">
    <property type="protein sequence ID" value="CAI4214258.1"/>
    <property type="molecule type" value="Genomic_DNA"/>
</dbReference>
<keyword evidence="4" id="KW-0804">Transcription</keyword>
<accession>A0A9P1H1N5</accession>
<dbReference type="CDD" id="cd12148">
    <property type="entry name" value="fungal_TF_MHR"/>
    <property type="match status" value="1"/>
</dbReference>